<dbReference type="Pfam" id="PF05598">
    <property type="entry name" value="DUF772"/>
    <property type="match status" value="1"/>
</dbReference>
<evidence type="ECO:0000256" key="1">
    <source>
        <dbReference type="SAM" id="MobiDB-lite"/>
    </source>
</evidence>
<dbReference type="Pfam" id="PF13751">
    <property type="entry name" value="DDE_Tnp_1_6"/>
    <property type="match status" value="1"/>
</dbReference>
<feature type="compositionally biased region" description="Polar residues" evidence="1">
    <location>
        <begin position="184"/>
        <end position="198"/>
    </location>
</feature>
<evidence type="ECO:0000313" key="5">
    <source>
        <dbReference type="Proteomes" id="UP000824072"/>
    </source>
</evidence>
<feature type="non-terminal residue" evidence="4">
    <location>
        <position position="1"/>
    </location>
</feature>
<evidence type="ECO:0000259" key="2">
    <source>
        <dbReference type="Pfam" id="PF05598"/>
    </source>
</evidence>
<evidence type="ECO:0000259" key="3">
    <source>
        <dbReference type="Pfam" id="PF13751"/>
    </source>
</evidence>
<accession>A0A9D1LAL9</accession>
<comment type="caution">
    <text evidence="4">The sequence shown here is derived from an EMBL/GenBank/DDBJ whole genome shotgun (WGS) entry which is preliminary data.</text>
</comment>
<sequence length="444" mass="51195">PEDHFLRKVDRAVDFSFIYDLCAPLYCADNGRPAIDPEILFRMLLVGYLYGIKSEARLEEEINYNIAYKWFCGLDLTDKAPDATTISQNRRRRFRDNNIAEEIFNEILRQCMAKGLVGGAILYTDSTHIKAKANKHKKKLVEVAVTPKAYLSELDAQVDQEREGLGKKPFDRDDDAHKGGGSATRMQSTTDPESGQQSRDGKPNGFYYSEHRTVDSKRNVIVNVHVEAANINDVTPMPEILDEIEARLGTLPKYMGLDAGYHNAWIAHLLETKGIQGVIGYRRHTHKGAHYGKYRFRYDPDRDEYICPEKQRLTWKTTTREGYRQYCCEGRTCKGCPRRAECFGASMNRKVVERHVWQGSLERVDAFTKTHRGKRIYGWRKETIERSFAEAKENHGLRYARMLGIRNMREQCFLTAAVQNIKRLVASFYRAFQVFLTLYPCACI</sequence>
<dbReference type="InterPro" id="IPR025668">
    <property type="entry name" value="Tnp_DDE_dom"/>
</dbReference>
<dbReference type="NCBIfam" id="NF033551">
    <property type="entry name" value="transpos_IS1182"/>
    <property type="match status" value="1"/>
</dbReference>
<dbReference type="PANTHER" id="PTHR33408">
    <property type="entry name" value="TRANSPOSASE"/>
    <property type="match status" value="1"/>
</dbReference>
<feature type="compositionally biased region" description="Basic and acidic residues" evidence="1">
    <location>
        <begin position="161"/>
        <end position="178"/>
    </location>
</feature>
<organism evidence="4 5">
    <name type="scientific">Candidatus Pullichristensenella excrementigallinarum</name>
    <dbReference type="NCBI Taxonomy" id="2840907"/>
    <lineage>
        <taxon>Bacteria</taxon>
        <taxon>Bacillati</taxon>
        <taxon>Bacillota</taxon>
        <taxon>Clostridia</taxon>
        <taxon>Candidatus Pullichristensenella</taxon>
    </lineage>
</organism>
<dbReference type="InterPro" id="IPR047629">
    <property type="entry name" value="IS1182_transpos"/>
</dbReference>
<proteinExistence type="predicted"/>
<name>A0A9D1LAL9_9FIRM</name>
<reference evidence="4" key="2">
    <citation type="journal article" date="2021" name="PeerJ">
        <title>Extensive microbial diversity within the chicken gut microbiome revealed by metagenomics and culture.</title>
        <authorList>
            <person name="Gilroy R."/>
            <person name="Ravi A."/>
            <person name="Getino M."/>
            <person name="Pursley I."/>
            <person name="Horton D.L."/>
            <person name="Alikhan N.F."/>
            <person name="Baker D."/>
            <person name="Gharbi K."/>
            <person name="Hall N."/>
            <person name="Watson M."/>
            <person name="Adriaenssens E.M."/>
            <person name="Foster-Nyarko E."/>
            <person name="Jarju S."/>
            <person name="Secka A."/>
            <person name="Antonio M."/>
            <person name="Oren A."/>
            <person name="Chaudhuri R.R."/>
            <person name="La Ragione R."/>
            <person name="Hildebrand F."/>
            <person name="Pallen M.J."/>
        </authorList>
    </citation>
    <scope>NUCLEOTIDE SEQUENCE</scope>
    <source>
        <strain evidence="4">ChiHcec3-11533</strain>
    </source>
</reference>
<feature type="domain" description="Transposase DDE" evidence="3">
    <location>
        <begin position="306"/>
        <end position="425"/>
    </location>
</feature>
<dbReference type="Proteomes" id="UP000824072">
    <property type="component" value="Unassembled WGS sequence"/>
</dbReference>
<dbReference type="EMBL" id="DVMU01000070">
    <property type="protein sequence ID" value="HIU33523.1"/>
    <property type="molecule type" value="Genomic_DNA"/>
</dbReference>
<dbReference type="InterPro" id="IPR008490">
    <property type="entry name" value="Transposase_InsH_N"/>
</dbReference>
<protein>
    <submittedName>
        <fullName evidence="4">IS1182 family transposase</fullName>
    </submittedName>
</protein>
<dbReference type="AlphaFoldDB" id="A0A9D1LAL9"/>
<feature type="domain" description="Transposase InsH N-terminal" evidence="2">
    <location>
        <begin position="1"/>
        <end position="92"/>
    </location>
</feature>
<gene>
    <name evidence="4" type="ORF">IAB02_03085</name>
</gene>
<evidence type="ECO:0000313" key="4">
    <source>
        <dbReference type="EMBL" id="HIU33523.1"/>
    </source>
</evidence>
<reference evidence="4" key="1">
    <citation type="submission" date="2020-10" db="EMBL/GenBank/DDBJ databases">
        <authorList>
            <person name="Gilroy R."/>
        </authorList>
    </citation>
    <scope>NUCLEOTIDE SEQUENCE</scope>
    <source>
        <strain evidence="4">ChiHcec3-11533</strain>
    </source>
</reference>
<dbReference type="PANTHER" id="PTHR33408:SF2">
    <property type="entry name" value="TRANSPOSASE DDE DOMAIN-CONTAINING PROTEIN"/>
    <property type="match status" value="1"/>
</dbReference>
<feature type="region of interest" description="Disordered" evidence="1">
    <location>
        <begin position="161"/>
        <end position="209"/>
    </location>
</feature>